<sequence length="382" mass="38534">MDGDRHDSRDDQRADRPRRRGGAGRLGAAVVATILAVAAFLGYRGELPGWPMLERVPAAAPAVVAPRPPLDPVAVAAGIVPVLVNINVATKPFGVGAAGSGIVLTADGQVLTSHHVVKGAESVKVTRVSDGLVYDAQVLGYDSSTDIALLGLVGATGLTTARLGSSAGLRLRDEVLAIGNAGGTGEPTAVAGRISDLDSTILALNSADLSRKALSGMVEISAEVSSGQSGGALTDHSGAVVGVIAAASGDQDDEDPGVQAQRPPVGYAVPIDTAMRVVRQIRSGTPTETVHVGPTATLGVLISDARPSGARVDVAIYGLPAHNAGLADGEIITSIDGKIVTSARALRAAINKHKPNDIVELGVSGPGGPRTVRVVLARGTPN</sequence>
<protein>
    <submittedName>
        <fullName evidence="6">Periplasmic pH-dependent serine endoprotease DegQ</fullName>
        <ecNumber evidence="6">3.4.21.107</ecNumber>
    </submittedName>
</protein>
<dbReference type="GO" id="GO:0006508">
    <property type="term" value="P:proteolysis"/>
    <property type="evidence" value="ECO:0007669"/>
    <property type="project" value="UniProtKB-KW"/>
</dbReference>
<feature type="domain" description="PDZ" evidence="5">
    <location>
        <begin position="296"/>
        <end position="367"/>
    </location>
</feature>
<evidence type="ECO:0000313" key="7">
    <source>
        <dbReference type="Proteomes" id="UP000290439"/>
    </source>
</evidence>
<dbReference type="EMBL" id="LR215973">
    <property type="protein sequence ID" value="VFB00046.1"/>
    <property type="molecule type" value="Genomic_DNA"/>
</dbReference>
<keyword evidence="4" id="KW-0812">Transmembrane</keyword>
<dbReference type="PRINTS" id="PR00834">
    <property type="entry name" value="PROTEASES2C"/>
</dbReference>
<dbReference type="Proteomes" id="UP000290439">
    <property type="component" value="Chromosome"/>
</dbReference>
<dbReference type="SUPFAM" id="SSF50494">
    <property type="entry name" value="Trypsin-like serine proteases"/>
    <property type="match status" value="1"/>
</dbReference>
<dbReference type="EC" id="3.4.21.107" evidence="6"/>
<dbReference type="SUPFAM" id="SSF50156">
    <property type="entry name" value="PDZ domain-like"/>
    <property type="match status" value="1"/>
</dbReference>
<dbReference type="SMART" id="SM00228">
    <property type="entry name" value="PDZ"/>
    <property type="match status" value="1"/>
</dbReference>
<dbReference type="AlphaFoldDB" id="A0A4U8W4C3"/>
<dbReference type="InterPro" id="IPR001478">
    <property type="entry name" value="PDZ"/>
</dbReference>
<accession>A0A4U8W4C3</accession>
<dbReference type="Pfam" id="PF13365">
    <property type="entry name" value="Trypsin_2"/>
    <property type="match status" value="1"/>
</dbReference>
<evidence type="ECO:0000256" key="2">
    <source>
        <dbReference type="ARBA" id="ARBA00022801"/>
    </source>
</evidence>
<dbReference type="InterPro" id="IPR051201">
    <property type="entry name" value="Chloro_Bact_Ser_Proteases"/>
</dbReference>
<name>A0A4U8W4C3_9NOCA</name>
<dbReference type="Pfam" id="PF13180">
    <property type="entry name" value="PDZ_2"/>
    <property type="match status" value="1"/>
</dbReference>
<proteinExistence type="predicted"/>
<dbReference type="Gene3D" id="2.40.10.120">
    <property type="match status" value="1"/>
</dbReference>
<dbReference type="GO" id="GO:0004252">
    <property type="term" value="F:serine-type endopeptidase activity"/>
    <property type="evidence" value="ECO:0007669"/>
    <property type="project" value="InterPro"/>
</dbReference>
<organism evidence="6 7">
    <name type="scientific">Nocardia cyriacigeorgica</name>
    <dbReference type="NCBI Taxonomy" id="135487"/>
    <lineage>
        <taxon>Bacteria</taxon>
        <taxon>Bacillati</taxon>
        <taxon>Actinomycetota</taxon>
        <taxon>Actinomycetes</taxon>
        <taxon>Mycobacteriales</taxon>
        <taxon>Nocardiaceae</taxon>
        <taxon>Nocardia</taxon>
    </lineage>
</organism>
<feature type="transmembrane region" description="Helical" evidence="4">
    <location>
        <begin position="23"/>
        <end position="43"/>
    </location>
</feature>
<evidence type="ECO:0000313" key="6">
    <source>
        <dbReference type="EMBL" id="VFB00046.1"/>
    </source>
</evidence>
<gene>
    <name evidence="6" type="primary">degQ_2</name>
    <name evidence="6" type="ORF">NCTC10797_03837</name>
</gene>
<dbReference type="InterPro" id="IPR036034">
    <property type="entry name" value="PDZ_sf"/>
</dbReference>
<evidence type="ECO:0000256" key="4">
    <source>
        <dbReference type="SAM" id="Phobius"/>
    </source>
</evidence>
<feature type="compositionally biased region" description="Basic and acidic residues" evidence="3">
    <location>
        <begin position="1"/>
        <end position="15"/>
    </location>
</feature>
<reference evidence="6 7" key="1">
    <citation type="submission" date="2019-02" db="EMBL/GenBank/DDBJ databases">
        <authorList>
            <consortium name="Pathogen Informatics"/>
        </authorList>
    </citation>
    <scope>NUCLEOTIDE SEQUENCE [LARGE SCALE GENOMIC DNA]</scope>
    <source>
        <strain evidence="6 7">3012STDY6756504</strain>
    </source>
</reference>
<keyword evidence="4" id="KW-0472">Membrane</keyword>
<dbReference type="InterPro" id="IPR001940">
    <property type="entry name" value="Peptidase_S1C"/>
</dbReference>
<evidence type="ECO:0000256" key="1">
    <source>
        <dbReference type="ARBA" id="ARBA00022670"/>
    </source>
</evidence>
<dbReference type="PANTHER" id="PTHR43343">
    <property type="entry name" value="PEPTIDASE S12"/>
    <property type="match status" value="1"/>
</dbReference>
<keyword evidence="4" id="KW-1133">Transmembrane helix</keyword>
<keyword evidence="2 6" id="KW-0378">Hydrolase</keyword>
<keyword evidence="1 6" id="KW-0645">Protease</keyword>
<feature type="region of interest" description="Disordered" evidence="3">
    <location>
        <begin position="1"/>
        <end position="22"/>
    </location>
</feature>
<dbReference type="PANTHER" id="PTHR43343:SF3">
    <property type="entry name" value="PROTEASE DO-LIKE 8, CHLOROPLASTIC"/>
    <property type="match status" value="1"/>
</dbReference>
<dbReference type="InterPro" id="IPR009003">
    <property type="entry name" value="Peptidase_S1_PA"/>
</dbReference>
<evidence type="ECO:0000259" key="5">
    <source>
        <dbReference type="SMART" id="SM00228"/>
    </source>
</evidence>
<dbReference type="RefSeq" id="WP_130918042.1">
    <property type="nucleotide sequence ID" value="NZ_LR215973.1"/>
</dbReference>
<dbReference type="Gene3D" id="2.30.42.10">
    <property type="match status" value="1"/>
</dbReference>
<evidence type="ECO:0000256" key="3">
    <source>
        <dbReference type="SAM" id="MobiDB-lite"/>
    </source>
</evidence>